<dbReference type="AlphaFoldDB" id="A0AAV5D2I2"/>
<protein>
    <submittedName>
        <fullName evidence="1">Uncharacterized protein</fullName>
    </submittedName>
</protein>
<accession>A0AAV5D2I2</accession>
<name>A0AAV5D2I2_ELECO</name>
<dbReference type="EMBL" id="BQKI01000011">
    <property type="protein sequence ID" value="GJN05143.1"/>
    <property type="molecule type" value="Genomic_DNA"/>
</dbReference>
<evidence type="ECO:0000313" key="1">
    <source>
        <dbReference type="EMBL" id="GJN05143.1"/>
    </source>
</evidence>
<reference evidence="1" key="2">
    <citation type="submission" date="2021-12" db="EMBL/GenBank/DDBJ databases">
        <title>Resequencing data analysis of finger millet.</title>
        <authorList>
            <person name="Hatakeyama M."/>
            <person name="Aluri S."/>
            <person name="Balachadran M.T."/>
            <person name="Sivarajan S.R."/>
            <person name="Poveda L."/>
            <person name="Shimizu-Inatsugi R."/>
            <person name="Schlapbach R."/>
            <person name="Sreeman S.M."/>
            <person name="Shimizu K.K."/>
        </authorList>
    </citation>
    <scope>NUCLEOTIDE SEQUENCE</scope>
</reference>
<dbReference type="Proteomes" id="UP001054889">
    <property type="component" value="Unassembled WGS sequence"/>
</dbReference>
<proteinExistence type="predicted"/>
<reference evidence="1" key="1">
    <citation type="journal article" date="2018" name="DNA Res.">
        <title>Multiple hybrid de novo genome assembly of finger millet, an orphan allotetraploid crop.</title>
        <authorList>
            <person name="Hatakeyama M."/>
            <person name="Aluri S."/>
            <person name="Balachadran M.T."/>
            <person name="Sivarajan S.R."/>
            <person name="Patrignani A."/>
            <person name="Gruter S."/>
            <person name="Poveda L."/>
            <person name="Shimizu-Inatsugi R."/>
            <person name="Baeten J."/>
            <person name="Francoijs K.J."/>
            <person name="Nataraja K.N."/>
            <person name="Reddy Y.A.N."/>
            <person name="Phadnis S."/>
            <person name="Ravikumar R.L."/>
            <person name="Schlapbach R."/>
            <person name="Sreeman S.M."/>
            <person name="Shimizu K.K."/>
        </authorList>
    </citation>
    <scope>NUCLEOTIDE SEQUENCE</scope>
</reference>
<organism evidence="1 2">
    <name type="scientific">Eleusine coracana subsp. coracana</name>
    <dbReference type="NCBI Taxonomy" id="191504"/>
    <lineage>
        <taxon>Eukaryota</taxon>
        <taxon>Viridiplantae</taxon>
        <taxon>Streptophyta</taxon>
        <taxon>Embryophyta</taxon>
        <taxon>Tracheophyta</taxon>
        <taxon>Spermatophyta</taxon>
        <taxon>Magnoliopsida</taxon>
        <taxon>Liliopsida</taxon>
        <taxon>Poales</taxon>
        <taxon>Poaceae</taxon>
        <taxon>PACMAD clade</taxon>
        <taxon>Chloridoideae</taxon>
        <taxon>Cynodonteae</taxon>
        <taxon>Eleusininae</taxon>
        <taxon>Eleusine</taxon>
    </lineage>
</organism>
<keyword evidence="2" id="KW-1185">Reference proteome</keyword>
<sequence length="133" mass="14620">MEVAHWESVAPQLCVGSTGYEQSIQGWGHAVEDDIVSVLPDVPAAEVNERIIVCSSNSGWALQFQGAKTHMPNDNVDEGYYAVGNDVTELSQIHCRTFAIELIIIMPISDINECELRKSNPAKYGKLYPCHSA</sequence>
<evidence type="ECO:0000313" key="2">
    <source>
        <dbReference type="Proteomes" id="UP001054889"/>
    </source>
</evidence>
<gene>
    <name evidence="1" type="primary">ga22749</name>
    <name evidence="1" type="ORF">PR202_ga22749</name>
</gene>
<comment type="caution">
    <text evidence="1">The sequence shown here is derived from an EMBL/GenBank/DDBJ whole genome shotgun (WGS) entry which is preliminary data.</text>
</comment>